<evidence type="ECO:0000313" key="2">
    <source>
        <dbReference type="Proteomes" id="UP000826195"/>
    </source>
</evidence>
<evidence type="ECO:0000313" key="1">
    <source>
        <dbReference type="EMBL" id="KAH0545897.1"/>
    </source>
</evidence>
<dbReference type="AlphaFoldDB" id="A0AAV7I6S9"/>
<organism evidence="1 2">
    <name type="scientific">Cotesia glomerata</name>
    <name type="common">Lepidopteran parasitic wasp</name>
    <name type="synonym">Apanteles glomeratus</name>
    <dbReference type="NCBI Taxonomy" id="32391"/>
    <lineage>
        <taxon>Eukaryota</taxon>
        <taxon>Metazoa</taxon>
        <taxon>Ecdysozoa</taxon>
        <taxon>Arthropoda</taxon>
        <taxon>Hexapoda</taxon>
        <taxon>Insecta</taxon>
        <taxon>Pterygota</taxon>
        <taxon>Neoptera</taxon>
        <taxon>Endopterygota</taxon>
        <taxon>Hymenoptera</taxon>
        <taxon>Apocrita</taxon>
        <taxon>Ichneumonoidea</taxon>
        <taxon>Braconidae</taxon>
        <taxon>Microgastrinae</taxon>
        <taxon>Cotesia</taxon>
    </lineage>
</organism>
<keyword evidence="2" id="KW-1185">Reference proteome</keyword>
<gene>
    <name evidence="1" type="ORF">KQX54_004238</name>
</gene>
<dbReference type="Proteomes" id="UP000826195">
    <property type="component" value="Unassembled WGS sequence"/>
</dbReference>
<reference evidence="1 2" key="1">
    <citation type="journal article" date="2021" name="J. Hered.">
        <title>A chromosome-level genome assembly of the parasitoid wasp, Cotesia glomerata (Hymenoptera: Braconidae).</title>
        <authorList>
            <person name="Pinto B.J."/>
            <person name="Weis J.J."/>
            <person name="Gamble T."/>
            <person name="Ode P.J."/>
            <person name="Paul R."/>
            <person name="Zaspel J.M."/>
        </authorList>
    </citation>
    <scope>NUCLEOTIDE SEQUENCE [LARGE SCALE GENOMIC DNA]</scope>
    <source>
        <strain evidence="1">CgM1</strain>
    </source>
</reference>
<protein>
    <submittedName>
        <fullName evidence="1">Uncharacterized protein</fullName>
    </submittedName>
</protein>
<accession>A0AAV7I6S9</accession>
<sequence>MDRGWVTLDSINMQIFLMENPSVVTGLTYMTSGENKNEYCEREERKHGQTLGWSFERVESKKTRLKKVHHGEEM</sequence>
<comment type="caution">
    <text evidence="1">The sequence shown here is derived from an EMBL/GenBank/DDBJ whole genome shotgun (WGS) entry which is preliminary data.</text>
</comment>
<dbReference type="EMBL" id="JAHXZJ010002237">
    <property type="protein sequence ID" value="KAH0545897.1"/>
    <property type="molecule type" value="Genomic_DNA"/>
</dbReference>
<name>A0AAV7I6S9_COTGL</name>
<proteinExistence type="predicted"/>